<accession>A0A1B6QQF3</accession>
<name>A0A1B6QQF3_SORBI</name>
<proteinExistence type="inferred from homology"/>
<comment type="catalytic activity">
    <reaction evidence="1">
        <text>Endohydrolysis of the N-glycosidic bond at one specific adenosine on the 28S rRNA.</text>
        <dbReference type="EC" id="3.2.2.22"/>
    </reaction>
</comment>
<comment type="similarity">
    <text evidence="1">Belongs to the ribosome-inactivating protein family.</text>
</comment>
<feature type="coiled-coil region" evidence="2">
    <location>
        <begin position="92"/>
        <end position="126"/>
    </location>
</feature>
<keyword evidence="2" id="KW-0175">Coiled coil</keyword>
<keyword evidence="1" id="KW-0652">Protein synthesis inhibitor</keyword>
<evidence type="ECO:0000313" key="4">
    <source>
        <dbReference type="Proteomes" id="UP000000768"/>
    </source>
</evidence>
<dbReference type="GO" id="GO:0090729">
    <property type="term" value="F:toxin activity"/>
    <property type="evidence" value="ECO:0007669"/>
    <property type="project" value="UniProtKB-KW"/>
</dbReference>
<dbReference type="AlphaFoldDB" id="A0A1B6QQF3"/>
<dbReference type="Proteomes" id="UP000000768">
    <property type="component" value="Chromosome 1"/>
</dbReference>
<dbReference type="eggNOG" id="ENOG502QSSX">
    <property type="taxonomic scope" value="Eukaryota"/>
</dbReference>
<sequence>MISNTCCMIYRQNGTVQNKTSFQKLVKEKASVKIDLQMAHTKQGRATEQIDLLEGKLQQVVNGNAKLKVKQTEDSKLWQGLDSGASSTKTLCDQLTQTLQRLAREKEQDKLDILQMKQEKEEMDQNYKEELYSNDAMIKEKDSIIKQLKGSIAMVQHIEVTENKLRRLESEAEISASNINWVGKLPHEDCEQELLQKFLKLESDNHDLQSQAQSMSNSAESLQGEISKHDQQTETLENQNFQPCSVLNEEEQLCSCSVEREKTMEDQKLQVSEARTRYDPMLEGEKIELSKHLKEPSLKNYQAINEIRKKYELEKIEITNVIKEKADKLISEMEEKCNEKISEKKRDSARHSMHLKEDHGAIVARIQQDKEHNESTLQAYLKEELQLIESQVEKELRERPSLLSNEHEYQIKSLRMKHEEECGRMQDELELQNSKENQRGLLQSQKKVMGGNRQIDQEVNSKKVVVKSLYFSYHQFRMVSSNSRNSVDERAPGNTATINFDENNLSAFKHSYTRAINKAREWCKSNTKVTDLSQYFGPGAEIFTTPAEGIFHLKLKFRERELTLYINGRDLYLLGWDGDRYGAFEIQDIDEKKKERCIPGCTIIKMGFNYHDICKHTLGEVRIGPFAMTHGFEVLYKCDGVSYNDALEAVAIFAVNICEAMRDEEVWKEVKDSFDLLFLNTLDSRWDKKSGMAPLSANIRTYKHYSLQYLEYVDCMIRKKPLPEITNRSGLHVKSIHELRNRIRVPLRDAYNEGEFLHEKRPKSPVWCPPYPDGKDWISEEEQLKEEEEEE</sequence>
<keyword evidence="1" id="KW-0611">Plant defense</keyword>
<dbReference type="SUPFAM" id="SSF56371">
    <property type="entry name" value="Ribosome inactivating proteins (RIP)"/>
    <property type="match status" value="1"/>
</dbReference>
<keyword evidence="1" id="KW-0378">Hydrolase</keyword>
<dbReference type="Gramene" id="KXG40150">
    <property type="protein sequence ID" value="KXG40150"/>
    <property type="gene ID" value="SORBI_3001G415800"/>
</dbReference>
<dbReference type="GO" id="GO:0030598">
    <property type="term" value="F:rRNA N-glycosylase activity"/>
    <property type="evidence" value="ECO:0007669"/>
    <property type="project" value="UniProtKB-EC"/>
</dbReference>
<protein>
    <submittedName>
        <fullName evidence="3">Uncharacterized protein</fullName>
    </submittedName>
</protein>
<dbReference type="GO" id="GO:0007131">
    <property type="term" value="P:reciprocal meiotic recombination"/>
    <property type="evidence" value="ECO:0000318"/>
    <property type="project" value="GO_Central"/>
</dbReference>
<dbReference type="InterPro" id="IPR001574">
    <property type="entry name" value="Ribosome_inactivat_prot"/>
</dbReference>
<evidence type="ECO:0000313" key="3">
    <source>
        <dbReference type="EMBL" id="KXG40150.2"/>
    </source>
</evidence>
<dbReference type="Pfam" id="PF00161">
    <property type="entry name" value="RIP"/>
    <property type="match status" value="1"/>
</dbReference>
<keyword evidence="1" id="KW-0800">Toxin</keyword>
<reference evidence="4" key="2">
    <citation type="journal article" date="2018" name="Plant J.">
        <title>The Sorghum bicolor reference genome: improved assembly, gene annotations, a transcriptome atlas, and signatures of genome organization.</title>
        <authorList>
            <person name="McCormick R.F."/>
            <person name="Truong S.K."/>
            <person name="Sreedasyam A."/>
            <person name="Jenkins J."/>
            <person name="Shu S."/>
            <person name="Sims D."/>
            <person name="Kennedy M."/>
            <person name="Amirebrahimi M."/>
            <person name="Weers B.D."/>
            <person name="McKinley B."/>
            <person name="Mattison A."/>
            <person name="Morishige D.T."/>
            <person name="Grimwood J."/>
            <person name="Schmutz J."/>
            <person name="Mullet J.E."/>
        </authorList>
    </citation>
    <scope>NUCLEOTIDE SEQUENCE [LARGE SCALE GENOMIC DNA]</scope>
    <source>
        <strain evidence="4">cv. BTx623</strain>
    </source>
</reference>
<dbReference type="STRING" id="4558.A0A1B6QQF3"/>
<organism evidence="3 4">
    <name type="scientific">Sorghum bicolor</name>
    <name type="common">Sorghum</name>
    <name type="synonym">Sorghum vulgare</name>
    <dbReference type="NCBI Taxonomy" id="4558"/>
    <lineage>
        <taxon>Eukaryota</taxon>
        <taxon>Viridiplantae</taxon>
        <taxon>Streptophyta</taxon>
        <taxon>Embryophyta</taxon>
        <taxon>Tracheophyta</taxon>
        <taxon>Spermatophyta</taxon>
        <taxon>Magnoliopsida</taxon>
        <taxon>Liliopsida</taxon>
        <taxon>Poales</taxon>
        <taxon>Poaceae</taxon>
        <taxon>PACMAD clade</taxon>
        <taxon>Panicoideae</taxon>
        <taxon>Andropogonodae</taxon>
        <taxon>Andropogoneae</taxon>
        <taxon>Sorghinae</taxon>
        <taxon>Sorghum</taxon>
    </lineage>
</organism>
<dbReference type="GO" id="GO:0006952">
    <property type="term" value="P:defense response"/>
    <property type="evidence" value="ECO:0007669"/>
    <property type="project" value="UniProtKB-KW"/>
</dbReference>
<gene>
    <name evidence="3" type="ORF">SORBI_3001G415800</name>
</gene>
<dbReference type="EMBL" id="CM000760">
    <property type="protein sequence ID" value="KXG40150.2"/>
    <property type="molecule type" value="Genomic_DNA"/>
</dbReference>
<dbReference type="Gene3D" id="3.40.420.10">
    <property type="entry name" value="Ricin (A subunit), domain 1"/>
    <property type="match status" value="1"/>
</dbReference>
<reference evidence="3 4" key="1">
    <citation type="journal article" date="2009" name="Nature">
        <title>The Sorghum bicolor genome and the diversification of grasses.</title>
        <authorList>
            <person name="Paterson A.H."/>
            <person name="Bowers J.E."/>
            <person name="Bruggmann R."/>
            <person name="Dubchak I."/>
            <person name="Grimwood J."/>
            <person name="Gundlach H."/>
            <person name="Haberer G."/>
            <person name="Hellsten U."/>
            <person name="Mitros T."/>
            <person name="Poliakov A."/>
            <person name="Schmutz J."/>
            <person name="Spannagl M."/>
            <person name="Tang H."/>
            <person name="Wang X."/>
            <person name="Wicker T."/>
            <person name="Bharti A.K."/>
            <person name="Chapman J."/>
            <person name="Feltus F.A."/>
            <person name="Gowik U."/>
            <person name="Grigoriev I.V."/>
            <person name="Lyons E."/>
            <person name="Maher C.A."/>
            <person name="Martis M."/>
            <person name="Narechania A."/>
            <person name="Otillar R.P."/>
            <person name="Penning B.W."/>
            <person name="Salamov A.A."/>
            <person name="Wang Y."/>
            <person name="Zhang L."/>
            <person name="Carpita N.C."/>
            <person name="Freeling M."/>
            <person name="Gingle A.R."/>
            <person name="Hash C.T."/>
            <person name="Keller B."/>
            <person name="Klein P."/>
            <person name="Kresovich S."/>
            <person name="McCann M.C."/>
            <person name="Ming R."/>
            <person name="Peterson D.G."/>
            <person name="Mehboob-ur-Rahman"/>
            <person name="Ware D."/>
            <person name="Westhoff P."/>
            <person name="Mayer K.F."/>
            <person name="Messing J."/>
            <person name="Rokhsar D.S."/>
        </authorList>
    </citation>
    <scope>NUCLEOTIDE SEQUENCE [LARGE SCALE GENOMIC DNA]</scope>
    <source>
        <strain evidence="4">cv. BTx623</strain>
    </source>
</reference>
<evidence type="ECO:0000256" key="1">
    <source>
        <dbReference type="RuleBase" id="RU004915"/>
    </source>
</evidence>
<feature type="coiled-coil region" evidence="2">
    <location>
        <begin position="205"/>
        <end position="239"/>
    </location>
</feature>
<evidence type="ECO:0000256" key="2">
    <source>
        <dbReference type="SAM" id="Coils"/>
    </source>
</evidence>
<dbReference type="InterPro" id="IPR036041">
    <property type="entry name" value="Ribosome-inact_prot_sf"/>
</dbReference>
<dbReference type="InterPro" id="IPR016138">
    <property type="entry name" value="Ribosome_inactivat_prot_sub1"/>
</dbReference>
<dbReference type="GO" id="GO:0017148">
    <property type="term" value="P:negative regulation of translation"/>
    <property type="evidence" value="ECO:0007669"/>
    <property type="project" value="UniProtKB-KW"/>
</dbReference>
<dbReference type="InParanoid" id="A0A1B6QQF3"/>
<keyword evidence="4" id="KW-1185">Reference proteome</keyword>